<comment type="caution">
    <text evidence="3">The sequence shown here is derived from an EMBL/GenBank/DDBJ whole genome shotgun (WGS) entry which is preliminary data.</text>
</comment>
<evidence type="ECO:0000313" key="3">
    <source>
        <dbReference type="EMBL" id="KAF1301098.1"/>
    </source>
</evidence>
<accession>A0ABQ6YVH9</accession>
<evidence type="ECO:0000259" key="2">
    <source>
        <dbReference type="Pfam" id="PF13930"/>
    </source>
</evidence>
<keyword evidence="1" id="KW-0732">Signal</keyword>
<dbReference type="InterPro" id="IPR044927">
    <property type="entry name" value="Endonuclea_NS_2"/>
</dbReference>
<protein>
    <submittedName>
        <fullName evidence="3">DNA-entry nuclease</fullName>
    </submittedName>
</protein>
<feature type="signal peptide" evidence="1">
    <location>
        <begin position="1"/>
        <end position="29"/>
    </location>
</feature>
<proteinExistence type="predicted"/>
<keyword evidence="4" id="KW-1185">Reference proteome</keyword>
<feature type="chain" id="PRO_5045082890" evidence="1">
    <location>
        <begin position="30"/>
        <end position="252"/>
    </location>
</feature>
<dbReference type="Pfam" id="PF13930">
    <property type="entry name" value="Endonuclea_NS_2"/>
    <property type="match status" value="1"/>
</dbReference>
<feature type="domain" description="Type VII secretion system protein EssD-like" evidence="2">
    <location>
        <begin position="92"/>
        <end position="219"/>
    </location>
</feature>
<dbReference type="InterPro" id="IPR044929">
    <property type="entry name" value="DNA/RNA_non-sp_Endonuclease_sf"/>
</dbReference>
<organism evidence="3 4">
    <name type="scientific">Candidatus Enterococcus willemsii</name>
    <dbReference type="NCBI Taxonomy" id="1857215"/>
    <lineage>
        <taxon>Bacteria</taxon>
        <taxon>Bacillati</taxon>
        <taxon>Bacillota</taxon>
        <taxon>Bacilli</taxon>
        <taxon>Lactobacillales</taxon>
        <taxon>Enterococcaceae</taxon>
        <taxon>Enterococcus</taxon>
    </lineage>
</organism>
<sequence>MPRKKKQSTNKGKALLYSLVALVLFTATAGQVDLSKVDWSDLSTLIEMFDTEKPIDYGELEELPDYDGEHSIVTINNNRPTFTADDLKGGKTWQTFQPLDSLNRVGQANALLHRSMAPKTERGDISNVYPTGWKQKKLPDGKWLYNRSHLIAFRLTGENDNWQNLFTGTQQMNQLAMTKYEEQVATYLKETSNHVRYRVTPYFREAELVPRGVQMEAQSIEDPDWHFNVFIYNVQDGYTINYETGSSTKVKK</sequence>
<evidence type="ECO:0000256" key="1">
    <source>
        <dbReference type="SAM" id="SignalP"/>
    </source>
</evidence>
<dbReference type="RefSeq" id="WP_161903420.1">
    <property type="nucleotide sequence ID" value="NZ_MAEL01000062.1"/>
</dbReference>
<gene>
    <name evidence="3" type="ORF">BAU17_09760</name>
</gene>
<name>A0ABQ6YVH9_9ENTE</name>
<dbReference type="Proteomes" id="UP000782705">
    <property type="component" value="Unassembled WGS sequence"/>
</dbReference>
<evidence type="ECO:0000313" key="4">
    <source>
        <dbReference type="Proteomes" id="UP000782705"/>
    </source>
</evidence>
<dbReference type="Gene3D" id="3.40.570.10">
    <property type="entry name" value="Extracellular Endonuclease, subunit A"/>
    <property type="match status" value="1"/>
</dbReference>
<reference evidence="3 4" key="1">
    <citation type="submission" date="2016-06" db="EMBL/GenBank/DDBJ databases">
        <title>Four novel species of enterococci isolated from chicken manure.</title>
        <authorList>
            <person name="Van Tyne D."/>
        </authorList>
    </citation>
    <scope>NUCLEOTIDE SEQUENCE [LARGE SCALE GENOMIC DNA]</scope>
    <source>
        <strain evidence="3 4">CU12B</strain>
    </source>
</reference>
<dbReference type="EMBL" id="MAEL01000062">
    <property type="protein sequence ID" value="KAF1301098.1"/>
    <property type="molecule type" value="Genomic_DNA"/>
</dbReference>